<name>A0ACC0W0S4_9STRA</name>
<accession>A0ACC0W0S4</accession>
<evidence type="ECO:0000313" key="2">
    <source>
        <dbReference type="Proteomes" id="UP001163321"/>
    </source>
</evidence>
<protein>
    <submittedName>
        <fullName evidence="1">Uncharacterized protein</fullName>
    </submittedName>
</protein>
<reference evidence="1 2" key="1">
    <citation type="journal article" date="2022" name="bioRxiv">
        <title>The genome of the oomycete Peronosclerospora sorghi, a cosmopolitan pathogen of maize and sorghum, is inflated with dispersed pseudogenes.</title>
        <authorList>
            <person name="Fletcher K."/>
            <person name="Martin F."/>
            <person name="Isakeit T."/>
            <person name="Cavanaugh K."/>
            <person name="Magill C."/>
            <person name="Michelmore R."/>
        </authorList>
    </citation>
    <scope>NUCLEOTIDE SEQUENCE [LARGE SCALE GENOMIC DNA]</scope>
    <source>
        <strain evidence="1">P6</strain>
    </source>
</reference>
<proteinExistence type="predicted"/>
<dbReference type="EMBL" id="CM047584">
    <property type="protein sequence ID" value="KAI9912255.1"/>
    <property type="molecule type" value="Genomic_DNA"/>
</dbReference>
<comment type="caution">
    <text evidence="1">The sequence shown here is derived from an EMBL/GenBank/DDBJ whole genome shotgun (WGS) entry which is preliminary data.</text>
</comment>
<sequence>MHTLNSYIHALDYITYTMAEGERFLAVSVCVELLSIHETTAVQNLYFVTTLHRTTFANSTAINIFLLQVKSLSAGFSVV</sequence>
<organism evidence="1 2">
    <name type="scientific">Peronosclerospora sorghi</name>
    <dbReference type="NCBI Taxonomy" id="230839"/>
    <lineage>
        <taxon>Eukaryota</taxon>
        <taxon>Sar</taxon>
        <taxon>Stramenopiles</taxon>
        <taxon>Oomycota</taxon>
        <taxon>Peronosporomycetes</taxon>
        <taxon>Peronosporales</taxon>
        <taxon>Peronosporaceae</taxon>
        <taxon>Peronosclerospora</taxon>
    </lineage>
</organism>
<dbReference type="Proteomes" id="UP001163321">
    <property type="component" value="Chromosome 5"/>
</dbReference>
<gene>
    <name evidence="1" type="ORF">PsorP6_009330</name>
</gene>
<keyword evidence="2" id="KW-1185">Reference proteome</keyword>
<evidence type="ECO:0000313" key="1">
    <source>
        <dbReference type="EMBL" id="KAI9912255.1"/>
    </source>
</evidence>